<dbReference type="SUPFAM" id="SSF46785">
    <property type="entry name" value="Winged helix' DNA-binding domain"/>
    <property type="match status" value="1"/>
</dbReference>
<keyword evidence="2" id="KW-0238">DNA-binding</keyword>
<dbReference type="AlphaFoldDB" id="A0A644XWZ1"/>
<evidence type="ECO:0000259" key="4">
    <source>
        <dbReference type="PROSITE" id="PS50949"/>
    </source>
</evidence>
<dbReference type="SMART" id="SM00345">
    <property type="entry name" value="HTH_GNTR"/>
    <property type="match status" value="1"/>
</dbReference>
<keyword evidence="3" id="KW-0804">Transcription</keyword>
<keyword evidence="1" id="KW-0805">Transcription regulation</keyword>
<gene>
    <name evidence="5" type="ORF">SDC9_66737</name>
</gene>
<dbReference type="CDD" id="cd07377">
    <property type="entry name" value="WHTH_GntR"/>
    <property type="match status" value="1"/>
</dbReference>
<comment type="caution">
    <text evidence="5">The sequence shown here is derived from an EMBL/GenBank/DDBJ whole genome shotgun (WGS) entry which is preliminary data.</text>
</comment>
<dbReference type="Pfam" id="PF00392">
    <property type="entry name" value="GntR"/>
    <property type="match status" value="1"/>
</dbReference>
<organism evidence="5">
    <name type="scientific">bioreactor metagenome</name>
    <dbReference type="NCBI Taxonomy" id="1076179"/>
    <lineage>
        <taxon>unclassified sequences</taxon>
        <taxon>metagenomes</taxon>
        <taxon>ecological metagenomes</taxon>
    </lineage>
</organism>
<evidence type="ECO:0000256" key="2">
    <source>
        <dbReference type="ARBA" id="ARBA00023125"/>
    </source>
</evidence>
<dbReference type="InterPro" id="IPR036388">
    <property type="entry name" value="WH-like_DNA-bd_sf"/>
</dbReference>
<reference evidence="5" key="1">
    <citation type="submission" date="2019-08" db="EMBL/GenBank/DDBJ databases">
        <authorList>
            <person name="Kucharzyk K."/>
            <person name="Murdoch R.W."/>
            <person name="Higgins S."/>
            <person name="Loffler F."/>
        </authorList>
    </citation>
    <scope>NUCLEOTIDE SEQUENCE</scope>
</reference>
<evidence type="ECO:0000256" key="3">
    <source>
        <dbReference type="ARBA" id="ARBA00023163"/>
    </source>
</evidence>
<dbReference type="Gene3D" id="1.10.10.10">
    <property type="entry name" value="Winged helix-like DNA-binding domain superfamily/Winged helix DNA-binding domain"/>
    <property type="match status" value="1"/>
</dbReference>
<dbReference type="GO" id="GO:0003700">
    <property type="term" value="F:DNA-binding transcription factor activity"/>
    <property type="evidence" value="ECO:0007669"/>
    <property type="project" value="InterPro"/>
</dbReference>
<evidence type="ECO:0000256" key="1">
    <source>
        <dbReference type="ARBA" id="ARBA00023015"/>
    </source>
</evidence>
<dbReference type="PROSITE" id="PS50949">
    <property type="entry name" value="HTH_GNTR"/>
    <property type="match status" value="1"/>
</dbReference>
<accession>A0A644XWZ1</accession>
<dbReference type="GO" id="GO:0003677">
    <property type="term" value="F:DNA binding"/>
    <property type="evidence" value="ECO:0007669"/>
    <property type="project" value="UniProtKB-KW"/>
</dbReference>
<protein>
    <recommendedName>
        <fullName evidence="4">HTH gntR-type domain-containing protein</fullName>
    </recommendedName>
</protein>
<dbReference type="PANTHER" id="PTHR38445:SF6">
    <property type="entry name" value="GNTR-FAMILY TRANSCRIPTIONAL REGULATOR"/>
    <property type="match status" value="1"/>
</dbReference>
<sequence length="128" mass="14347">MAWQFTSSRPIYQQIVDEIELRILNGTYEMGMRLPSVRDLAMLAAVNPNTMQRALSELEEMGLVSTQRNAGRTVTTDEEAVKRARSAKADLLAGTFLLQMKSLGLTKEEALKRLEQGDSKEGENERNS</sequence>
<name>A0A644XWZ1_9ZZZZ</name>
<evidence type="ECO:0000313" key="5">
    <source>
        <dbReference type="EMBL" id="MPM20308.1"/>
    </source>
</evidence>
<dbReference type="InterPro" id="IPR036390">
    <property type="entry name" value="WH_DNA-bd_sf"/>
</dbReference>
<dbReference type="InterPro" id="IPR000524">
    <property type="entry name" value="Tscrpt_reg_HTH_GntR"/>
</dbReference>
<feature type="domain" description="HTH gntR-type" evidence="4">
    <location>
        <begin position="9"/>
        <end position="77"/>
    </location>
</feature>
<proteinExistence type="predicted"/>
<dbReference type="EMBL" id="VSSQ01003354">
    <property type="protein sequence ID" value="MPM20308.1"/>
    <property type="molecule type" value="Genomic_DNA"/>
</dbReference>
<dbReference type="PANTHER" id="PTHR38445">
    <property type="entry name" value="HTH-TYPE TRANSCRIPTIONAL REPRESSOR YTRA"/>
    <property type="match status" value="1"/>
</dbReference>